<evidence type="ECO:0000256" key="10">
    <source>
        <dbReference type="RuleBase" id="RU000594"/>
    </source>
</evidence>
<feature type="transmembrane region" description="Helical" evidence="9">
    <location>
        <begin position="74"/>
        <end position="93"/>
    </location>
</feature>
<dbReference type="PROSITE" id="PS00855">
    <property type="entry name" value="SPASE_II"/>
    <property type="match status" value="1"/>
</dbReference>
<evidence type="ECO:0000256" key="2">
    <source>
        <dbReference type="ARBA" id="ARBA00022475"/>
    </source>
</evidence>
<evidence type="ECO:0000256" key="11">
    <source>
        <dbReference type="RuleBase" id="RU004181"/>
    </source>
</evidence>
<protein>
    <recommendedName>
        <fullName evidence="9">Lipoprotein signal peptidase</fullName>
        <ecNumber evidence="9">3.4.23.36</ecNumber>
    </recommendedName>
    <alternativeName>
        <fullName evidence="9">Prolipoprotein signal peptidase</fullName>
    </alternativeName>
    <alternativeName>
        <fullName evidence="9">Signal peptidase II</fullName>
        <shortName evidence="9">SPase II</shortName>
    </alternativeName>
</protein>
<keyword evidence="4 9" id="KW-0812">Transmembrane</keyword>
<evidence type="ECO:0000256" key="1">
    <source>
        <dbReference type="ARBA" id="ARBA00006139"/>
    </source>
</evidence>
<comment type="catalytic activity">
    <reaction evidence="9 10">
        <text>Release of signal peptides from bacterial membrane prolipoproteins. Hydrolyzes -Xaa-Yaa-Zaa-|-(S,diacylglyceryl)Cys-, in which Xaa is hydrophobic (preferably Leu), and Yaa (Ala or Ser) and Zaa (Gly or Ala) have small, neutral side chains.</text>
        <dbReference type="EC" id="3.4.23.36"/>
    </reaction>
</comment>
<gene>
    <name evidence="9 12" type="primary">lspA</name>
    <name evidence="12" type="ORF">GCM10023338_22230</name>
</gene>
<dbReference type="EMBL" id="BAABKE010000009">
    <property type="protein sequence ID" value="GAA5103543.1"/>
    <property type="molecule type" value="Genomic_DNA"/>
</dbReference>
<feature type="active site" evidence="9">
    <location>
        <position position="127"/>
    </location>
</feature>
<reference evidence="13" key="1">
    <citation type="journal article" date="2019" name="Int. J. Syst. Evol. Microbiol.">
        <title>The Global Catalogue of Microorganisms (GCM) 10K type strain sequencing project: providing services to taxonomists for standard genome sequencing and annotation.</title>
        <authorList>
            <consortium name="The Broad Institute Genomics Platform"/>
            <consortium name="The Broad Institute Genome Sequencing Center for Infectious Disease"/>
            <person name="Wu L."/>
            <person name="Ma J."/>
        </authorList>
    </citation>
    <scope>NUCLEOTIDE SEQUENCE [LARGE SCALE GENOMIC DNA]</scope>
    <source>
        <strain evidence="13">JCM 18424</strain>
    </source>
</reference>
<evidence type="ECO:0000256" key="3">
    <source>
        <dbReference type="ARBA" id="ARBA00022670"/>
    </source>
</evidence>
<dbReference type="NCBIfam" id="TIGR00077">
    <property type="entry name" value="lspA"/>
    <property type="match status" value="1"/>
</dbReference>
<feature type="transmembrane region" description="Helical" evidence="9">
    <location>
        <begin position="137"/>
        <end position="161"/>
    </location>
</feature>
<evidence type="ECO:0000313" key="13">
    <source>
        <dbReference type="Proteomes" id="UP001500631"/>
    </source>
</evidence>
<accession>A0ABP9MZ36</accession>
<proteinExistence type="inferred from homology"/>
<name>A0ABP9MZ36_9GAMM</name>
<feature type="active site" evidence="9">
    <location>
        <position position="145"/>
    </location>
</feature>
<keyword evidence="7 9" id="KW-1133">Transmembrane helix</keyword>
<dbReference type="RefSeq" id="WP_077926802.1">
    <property type="nucleotide sequence ID" value="NZ_BAABKE010000009.1"/>
</dbReference>
<keyword evidence="3 9" id="KW-0645">Protease</keyword>
<keyword evidence="8 9" id="KW-0472">Membrane</keyword>
<evidence type="ECO:0000313" key="12">
    <source>
        <dbReference type="EMBL" id="GAA5103543.1"/>
    </source>
</evidence>
<feature type="transmembrane region" description="Helical" evidence="9">
    <location>
        <begin position="100"/>
        <end position="117"/>
    </location>
</feature>
<comment type="subcellular location">
    <subcellularLocation>
        <location evidence="9">Cell membrane</location>
        <topology evidence="9">Multi-pass membrane protein</topology>
    </subcellularLocation>
</comment>
<evidence type="ECO:0000256" key="8">
    <source>
        <dbReference type="ARBA" id="ARBA00023136"/>
    </source>
</evidence>
<dbReference type="InterPro" id="IPR001872">
    <property type="entry name" value="Peptidase_A8"/>
</dbReference>
<dbReference type="Pfam" id="PF01252">
    <property type="entry name" value="Peptidase_A8"/>
    <property type="match status" value="1"/>
</dbReference>
<comment type="function">
    <text evidence="9 10">This protein specifically catalyzes the removal of signal peptides from prolipoproteins.</text>
</comment>
<keyword evidence="13" id="KW-1185">Reference proteome</keyword>
<organism evidence="12 13">
    <name type="scientific">Wohlfahrtiimonas larvae</name>
    <dbReference type="NCBI Taxonomy" id="1157986"/>
    <lineage>
        <taxon>Bacteria</taxon>
        <taxon>Pseudomonadati</taxon>
        <taxon>Pseudomonadota</taxon>
        <taxon>Gammaproteobacteria</taxon>
        <taxon>Cardiobacteriales</taxon>
        <taxon>Ignatzschineriaceae</taxon>
        <taxon>Wohlfahrtiimonas</taxon>
    </lineage>
</organism>
<comment type="similarity">
    <text evidence="1 9 11">Belongs to the peptidase A8 family.</text>
</comment>
<dbReference type="EC" id="3.4.23.36" evidence="9"/>
<dbReference type="PANTHER" id="PTHR33695:SF1">
    <property type="entry name" value="LIPOPROTEIN SIGNAL PEPTIDASE"/>
    <property type="match status" value="1"/>
</dbReference>
<dbReference type="Proteomes" id="UP001500631">
    <property type="component" value="Unassembled WGS sequence"/>
</dbReference>
<evidence type="ECO:0000256" key="6">
    <source>
        <dbReference type="ARBA" id="ARBA00022801"/>
    </source>
</evidence>
<comment type="caution">
    <text evidence="12">The sequence shown here is derived from an EMBL/GenBank/DDBJ whole genome shotgun (WGS) entry which is preliminary data.</text>
</comment>
<dbReference type="PRINTS" id="PR00781">
    <property type="entry name" value="LIPOSIGPTASE"/>
</dbReference>
<keyword evidence="5 9" id="KW-0064">Aspartyl protease</keyword>
<evidence type="ECO:0000256" key="9">
    <source>
        <dbReference type="HAMAP-Rule" id="MF_00161"/>
    </source>
</evidence>
<evidence type="ECO:0000256" key="5">
    <source>
        <dbReference type="ARBA" id="ARBA00022750"/>
    </source>
</evidence>
<dbReference type="PANTHER" id="PTHR33695">
    <property type="entry name" value="LIPOPROTEIN SIGNAL PEPTIDASE"/>
    <property type="match status" value="1"/>
</dbReference>
<sequence>MPKSSLKTKKVAIFFVLALIGVVIDQGTKWWFNTNLEPYGSGITVIPDFLSWRLAYNYGAAFSFLADHSGWQRWFFIVIAIIAAIVIAILIIRRKSHERILPYGLALIMAGAIGNVIDRIWHGYVVDFISTQFGTYYFPIFNFADICVSVGAGLVILSSFVERSHHE</sequence>
<keyword evidence="2 9" id="KW-1003">Cell membrane</keyword>
<evidence type="ECO:0000256" key="4">
    <source>
        <dbReference type="ARBA" id="ARBA00022692"/>
    </source>
</evidence>
<evidence type="ECO:0000256" key="7">
    <source>
        <dbReference type="ARBA" id="ARBA00022989"/>
    </source>
</evidence>
<dbReference type="HAMAP" id="MF_00161">
    <property type="entry name" value="LspA"/>
    <property type="match status" value="1"/>
</dbReference>
<keyword evidence="6 9" id="KW-0378">Hydrolase</keyword>
<feature type="transmembrane region" description="Helical" evidence="9">
    <location>
        <begin position="12"/>
        <end position="32"/>
    </location>
</feature>
<comment type="pathway">
    <text evidence="9">Protein modification; lipoprotein biosynthesis (signal peptide cleavage).</text>
</comment>